<accession>A0A830I150</accession>
<name>A0A830I150_9CHLO</name>
<dbReference type="OrthoDB" id="2190947at2759"/>
<feature type="compositionally biased region" description="Low complexity" evidence="5">
    <location>
        <begin position="176"/>
        <end position="197"/>
    </location>
</feature>
<feature type="region of interest" description="Disordered" evidence="5">
    <location>
        <begin position="176"/>
        <end position="207"/>
    </location>
</feature>
<dbReference type="InterPro" id="IPR002778">
    <property type="entry name" value="Signal_recog_particle_SRP19"/>
</dbReference>
<evidence type="ECO:0000256" key="3">
    <source>
        <dbReference type="ARBA" id="ARBA00023135"/>
    </source>
</evidence>
<dbReference type="GO" id="GO:0008312">
    <property type="term" value="F:7S RNA binding"/>
    <property type="evidence" value="ECO:0007669"/>
    <property type="project" value="InterPro"/>
</dbReference>
<sequence length="207" mass="22044">MEADGEIETIPSNVTMDSAQAQQQDAVDVSSWVCMYPSYFCKERSLSNGRRVPLESALPSVCAAEVYEATKRVVPPEYVRIENKTYCRDYLNRGRIRVSLKDCSAKAKNRQQLFLAVAKELPFVRSAMEQAQAMAQAQLKPNKKNKGAKDAAAAIESAKDVAAMAAAAAAEEGEESSAAAAAAASSSGGSSSQARGGSSKKGKKGRR</sequence>
<evidence type="ECO:0000313" key="7">
    <source>
        <dbReference type="Proteomes" id="UP000660262"/>
    </source>
</evidence>
<comment type="caution">
    <text evidence="6">The sequence shown here is derived from an EMBL/GenBank/DDBJ whole genome shotgun (WGS) entry which is preliminary data.</text>
</comment>
<keyword evidence="7" id="KW-1185">Reference proteome</keyword>
<reference evidence="6" key="1">
    <citation type="submission" date="2020-10" db="EMBL/GenBank/DDBJ databases">
        <title>Unveiling of a novel bifunctional photoreceptor, Dualchrome1, isolated from a cosmopolitan green alga.</title>
        <authorList>
            <person name="Suzuki S."/>
            <person name="Kawachi M."/>
        </authorList>
    </citation>
    <scope>NUCLEOTIDE SEQUENCE</scope>
    <source>
        <strain evidence="6">NIES 2893</strain>
    </source>
</reference>
<evidence type="ECO:0000256" key="4">
    <source>
        <dbReference type="ARBA" id="ARBA00023274"/>
    </source>
</evidence>
<evidence type="ECO:0000256" key="2">
    <source>
        <dbReference type="ARBA" id="ARBA00022490"/>
    </source>
</evidence>
<proteinExistence type="predicted"/>
<dbReference type="EMBL" id="BNJQ01000031">
    <property type="protein sequence ID" value="GHP10779.1"/>
    <property type="molecule type" value="Genomic_DNA"/>
</dbReference>
<dbReference type="Proteomes" id="UP000660262">
    <property type="component" value="Unassembled WGS sequence"/>
</dbReference>
<dbReference type="Pfam" id="PF01922">
    <property type="entry name" value="SRP19"/>
    <property type="match status" value="1"/>
</dbReference>
<dbReference type="Gene3D" id="3.30.56.30">
    <property type="entry name" value="Signal recognition particle, SRP19-like subunit"/>
    <property type="match status" value="1"/>
</dbReference>
<evidence type="ECO:0000256" key="1">
    <source>
        <dbReference type="ARBA" id="ARBA00004496"/>
    </source>
</evidence>
<keyword evidence="2" id="KW-0963">Cytoplasm</keyword>
<dbReference type="PANTHER" id="PTHR17453">
    <property type="entry name" value="SIGNAL RECOGNITION PARTICLE 19 KD PROTEIN"/>
    <property type="match status" value="1"/>
</dbReference>
<evidence type="ECO:0000313" key="6">
    <source>
        <dbReference type="EMBL" id="GHP10779.1"/>
    </source>
</evidence>
<dbReference type="InterPro" id="IPR036521">
    <property type="entry name" value="SRP19-like_sf"/>
</dbReference>
<dbReference type="PANTHER" id="PTHR17453:SF0">
    <property type="entry name" value="SIGNAL RECOGNITION PARTICLE 19 KDA PROTEIN"/>
    <property type="match status" value="1"/>
</dbReference>
<keyword evidence="4" id="KW-0687">Ribonucleoprotein</keyword>
<dbReference type="SUPFAM" id="SSF69695">
    <property type="entry name" value="SRP19"/>
    <property type="match status" value="1"/>
</dbReference>
<evidence type="ECO:0000256" key="5">
    <source>
        <dbReference type="SAM" id="MobiDB-lite"/>
    </source>
</evidence>
<dbReference type="GO" id="GO:0005786">
    <property type="term" value="C:signal recognition particle, endoplasmic reticulum targeting"/>
    <property type="evidence" value="ECO:0007669"/>
    <property type="project" value="UniProtKB-KW"/>
</dbReference>
<dbReference type="GO" id="GO:0006617">
    <property type="term" value="P:SRP-dependent cotranslational protein targeting to membrane, signal sequence recognition"/>
    <property type="evidence" value="ECO:0007669"/>
    <property type="project" value="TreeGrafter"/>
</dbReference>
<feature type="compositionally biased region" description="Basic residues" evidence="5">
    <location>
        <begin position="198"/>
        <end position="207"/>
    </location>
</feature>
<comment type="subcellular location">
    <subcellularLocation>
        <location evidence="1">Cytoplasm</location>
    </subcellularLocation>
</comment>
<dbReference type="AlphaFoldDB" id="A0A830I150"/>
<keyword evidence="3" id="KW-0733">Signal recognition particle</keyword>
<protein>
    <submittedName>
        <fullName evidence="6">Signal recognition particle subunit</fullName>
    </submittedName>
</protein>
<organism evidence="6 7">
    <name type="scientific">Pycnococcus provasolii</name>
    <dbReference type="NCBI Taxonomy" id="41880"/>
    <lineage>
        <taxon>Eukaryota</taxon>
        <taxon>Viridiplantae</taxon>
        <taxon>Chlorophyta</taxon>
        <taxon>Pseudoscourfieldiophyceae</taxon>
        <taxon>Pseudoscourfieldiales</taxon>
        <taxon>Pycnococcaceae</taxon>
        <taxon>Pycnococcus</taxon>
    </lineage>
</organism>
<gene>
    <name evidence="6" type="ORF">PPROV_000951000</name>
</gene>